<dbReference type="PROSITE" id="PS51192">
    <property type="entry name" value="HELICASE_ATP_BIND_1"/>
    <property type="match status" value="1"/>
</dbReference>
<dbReference type="FunFam" id="3.40.50.10810:FF:000114">
    <property type="entry name" value="DNA repair protein rad8"/>
    <property type="match status" value="1"/>
</dbReference>
<dbReference type="GO" id="GO:0005524">
    <property type="term" value="F:ATP binding"/>
    <property type="evidence" value="ECO:0007669"/>
    <property type="project" value="InterPro"/>
</dbReference>
<evidence type="ECO:0000259" key="6">
    <source>
        <dbReference type="PROSITE" id="PS51194"/>
    </source>
</evidence>
<dbReference type="Pfam" id="PF00271">
    <property type="entry name" value="Helicase_C"/>
    <property type="match status" value="1"/>
</dbReference>
<feature type="compositionally biased region" description="Polar residues" evidence="4">
    <location>
        <begin position="1"/>
        <end position="12"/>
    </location>
</feature>
<dbReference type="SUPFAM" id="SSF57903">
    <property type="entry name" value="FYVE/PHD zinc finger"/>
    <property type="match status" value="1"/>
</dbReference>
<feature type="region of interest" description="Disordered" evidence="4">
    <location>
        <begin position="1"/>
        <end position="69"/>
    </location>
</feature>
<feature type="domain" description="Helicase ATP-binding" evidence="5">
    <location>
        <begin position="238"/>
        <end position="444"/>
    </location>
</feature>
<sequence length="1202" mass="135717">MQDPTTPNTRRQSLARRDTASSLLSQFLPGAKSEHKMDAQKKSPITPKHTAESVRQSLSNGIDTQYPDPTEIQEPMHSCAAAADEAEIEFTPSSKSGRSLRPRITLTSSHKASENGDIATPQTPRSSKKKNSGTGLVSGDIAYNLTPIVSERVLIRQEIASHTAANRSRFFVEKKDYFLPLLPPNNHVSKLVDKHAKLSDKEIAQLPDITPYEELTSQPKGVVATMKPYQLSGLSFMVYLHRNGLSGILGDEMGLGKTLQTLSLIQYLKENDPKRGTGRLQRPSLVICPLSVLSSWMSEARRWTPGLKVIRFHGPTKERLRLKKIIVGEIDMYGNATAQAMTKLKSKGKSIGQPEISADEEEDVGVDVVVTTYEAYASEESWFKKAFVWRYVILDEGHKVKNDQTLISKSLQGLQAEYRLILTGTPLQNNLSEAWALLHWLYPEVFLANTADLFHSSFNLSKGLFKNTVLDDLRHLLELIMLRRMKNSPGVDLNLPLKTEILLFVPLSPMQRFWYTRLITKADQGLLDELFRGAKQKEEQAIEVAKKNEAVEAELIKRETVALETMEKELVVGSDAWEQSREILKQTIKNEKSQEEGEHVRSSSWTKLMNLLTQLRKVCNHPYQVSYPDDLDVGDHIITASGKFIVLEKLLNELVVKQKKKILIFSGFTKMLDLVEELLMIRGGDGSSYRYVRLDGRTARARRNLGIRMFNDVNSEYRIMLISTRAGGLGVNLATASDVILLDQDWNPQITLQAEARAHRIGQKNPVTIYKFVSQGTVEEQMMGRIQKKLYLSAKVTEAMKDIHTKSGVKAGRSTGTSNGNQEKEEDMIPEMGTSQLMALVRRGASVISRPEIDVDEMLGWDWETTVAKCKDQPADINVKRDAVPSEEVDEEAEKKWLTEMEKVESSVFEGKKMNKLKVTSSYGDVYKEWKKEDRRVGKNTTVMVDGFAINKESMNCKDWEAVPTMAGKDPRLAEPKRAKKAKIESQSHCQICFDGGQIECCQRCPRAYHYDCLDQEFKTKTKGWQFNCPQHQCHDCEQKTTDAGGMLYRCRWCERAYCEDCIDFEKTILYGNNLPEYELLDYPEAVQAFYVQCHSCTDNLAENPQNQAFVNEFAASVVKEHEEMFPYYLTMSSRSKQEGSRAGSLTDATTIETPGVNTPLTIDDEEYEQSGSRGKRKLRVRATTKPTNGRTGSAVKRSRRG</sequence>
<dbReference type="CDD" id="cd18793">
    <property type="entry name" value="SF2_C_SNF"/>
    <property type="match status" value="1"/>
</dbReference>
<evidence type="ECO:0000256" key="1">
    <source>
        <dbReference type="ARBA" id="ARBA00022741"/>
    </source>
</evidence>
<evidence type="ECO:0000256" key="2">
    <source>
        <dbReference type="ARBA" id="ARBA00022801"/>
    </source>
</evidence>
<evidence type="ECO:0000256" key="4">
    <source>
        <dbReference type="SAM" id="MobiDB-lite"/>
    </source>
</evidence>
<protein>
    <recommendedName>
        <fullName evidence="9">ISWI chromatin-remodeling complex ATPase ISW2</fullName>
    </recommendedName>
</protein>
<dbReference type="CDD" id="cd17919">
    <property type="entry name" value="DEXHc_Snf"/>
    <property type="match status" value="1"/>
</dbReference>
<feature type="domain" description="Helicase C-terminal" evidence="6">
    <location>
        <begin position="650"/>
        <end position="804"/>
    </location>
</feature>
<evidence type="ECO:0000256" key="3">
    <source>
        <dbReference type="ARBA" id="ARBA00022840"/>
    </source>
</evidence>
<keyword evidence="8" id="KW-1185">Reference proteome</keyword>
<dbReference type="SMART" id="SM00487">
    <property type="entry name" value="DEXDc"/>
    <property type="match status" value="1"/>
</dbReference>
<dbReference type="Gene3D" id="3.40.50.10810">
    <property type="entry name" value="Tandem AAA-ATPase domain"/>
    <property type="match status" value="1"/>
</dbReference>
<feature type="compositionally biased region" description="Polar residues" evidence="4">
    <location>
        <begin position="1147"/>
        <end position="1161"/>
    </location>
</feature>
<dbReference type="GO" id="GO:0016787">
    <property type="term" value="F:hydrolase activity"/>
    <property type="evidence" value="ECO:0007669"/>
    <property type="project" value="UniProtKB-KW"/>
</dbReference>
<feature type="region of interest" description="Disordered" evidence="4">
    <location>
        <begin position="1137"/>
        <end position="1202"/>
    </location>
</feature>
<dbReference type="SUPFAM" id="SSF52540">
    <property type="entry name" value="P-loop containing nucleoside triphosphate hydrolases"/>
    <property type="match status" value="2"/>
</dbReference>
<reference evidence="7 8" key="1">
    <citation type="journal article" date="2018" name="IMA Fungus">
        <title>IMA Genome-F 9: Draft genome sequence of Annulohypoxylon stygium, Aspergillus mulundensis, Berkeleyomyces basicola (syn. Thielaviopsis basicola), Ceratocystis smalleyi, two Cercospora beticola strains, Coleophoma cylindrospora, Fusarium fracticaudum, Phialophora cf. hyalina, and Morchella septimelata.</title>
        <authorList>
            <person name="Wingfield B.D."/>
            <person name="Bills G.F."/>
            <person name="Dong Y."/>
            <person name="Huang W."/>
            <person name="Nel W.J."/>
            <person name="Swalarsk-Parry B.S."/>
            <person name="Vaghefi N."/>
            <person name="Wilken P.M."/>
            <person name="An Z."/>
            <person name="de Beer Z.W."/>
            <person name="De Vos L."/>
            <person name="Chen L."/>
            <person name="Duong T.A."/>
            <person name="Gao Y."/>
            <person name="Hammerbacher A."/>
            <person name="Kikkert J.R."/>
            <person name="Li Y."/>
            <person name="Li H."/>
            <person name="Li K."/>
            <person name="Li Q."/>
            <person name="Liu X."/>
            <person name="Ma X."/>
            <person name="Naidoo K."/>
            <person name="Pethybridge S.J."/>
            <person name="Sun J."/>
            <person name="Steenkamp E.T."/>
            <person name="van der Nest M.A."/>
            <person name="van Wyk S."/>
            <person name="Wingfield M.J."/>
            <person name="Xiong C."/>
            <person name="Yue Q."/>
            <person name="Zhang X."/>
        </authorList>
    </citation>
    <scope>NUCLEOTIDE SEQUENCE [LARGE SCALE GENOMIC DNA]</scope>
    <source>
        <strain evidence="7 8">BP6252</strain>
    </source>
</reference>
<dbReference type="InterPro" id="IPR049730">
    <property type="entry name" value="SNF2/RAD54-like_C"/>
</dbReference>
<dbReference type="InterPro" id="IPR011011">
    <property type="entry name" value="Znf_FYVE_PHD"/>
</dbReference>
<dbReference type="Gene3D" id="3.30.40.10">
    <property type="entry name" value="Zinc/RING finger domain, C3HC4 (zinc finger)"/>
    <property type="match status" value="1"/>
</dbReference>
<dbReference type="InterPro" id="IPR027417">
    <property type="entry name" value="P-loop_NTPase"/>
</dbReference>
<keyword evidence="1" id="KW-0547">Nucleotide-binding</keyword>
<dbReference type="SMART" id="SM00490">
    <property type="entry name" value="HELICc"/>
    <property type="match status" value="1"/>
</dbReference>
<dbReference type="Gene3D" id="3.40.50.300">
    <property type="entry name" value="P-loop containing nucleotide triphosphate hydrolases"/>
    <property type="match status" value="1"/>
</dbReference>
<name>A0A3D8R6R9_9HELO</name>
<evidence type="ECO:0008006" key="9">
    <source>
        <dbReference type="Google" id="ProtNLM"/>
    </source>
</evidence>
<gene>
    <name evidence="7" type="ORF">BP6252_08661</name>
</gene>
<evidence type="ECO:0000313" key="7">
    <source>
        <dbReference type="EMBL" id="RDW69641.1"/>
    </source>
</evidence>
<dbReference type="AlphaFoldDB" id="A0A3D8R6R9"/>
<dbReference type="Proteomes" id="UP000256645">
    <property type="component" value="Unassembled WGS sequence"/>
</dbReference>
<feature type="region of interest" description="Disordered" evidence="4">
    <location>
        <begin position="88"/>
        <end position="136"/>
    </location>
</feature>
<dbReference type="InterPro" id="IPR038718">
    <property type="entry name" value="SNF2-like_sf"/>
</dbReference>
<evidence type="ECO:0000259" key="5">
    <source>
        <dbReference type="PROSITE" id="PS51192"/>
    </source>
</evidence>
<feature type="compositionally biased region" description="Basic and acidic residues" evidence="4">
    <location>
        <begin position="32"/>
        <end position="41"/>
    </location>
</feature>
<dbReference type="InterPro" id="IPR001650">
    <property type="entry name" value="Helicase_C-like"/>
</dbReference>
<accession>A0A3D8R6R9</accession>
<dbReference type="InterPro" id="IPR000330">
    <property type="entry name" value="SNF2_N"/>
</dbReference>
<dbReference type="InterPro" id="IPR013083">
    <property type="entry name" value="Znf_RING/FYVE/PHD"/>
</dbReference>
<organism evidence="7 8">
    <name type="scientific">Coleophoma cylindrospora</name>
    <dbReference type="NCBI Taxonomy" id="1849047"/>
    <lineage>
        <taxon>Eukaryota</taxon>
        <taxon>Fungi</taxon>
        <taxon>Dikarya</taxon>
        <taxon>Ascomycota</taxon>
        <taxon>Pezizomycotina</taxon>
        <taxon>Leotiomycetes</taxon>
        <taxon>Helotiales</taxon>
        <taxon>Dermateaceae</taxon>
        <taxon>Coleophoma</taxon>
    </lineage>
</organism>
<keyword evidence="2" id="KW-0378">Hydrolase</keyword>
<dbReference type="OrthoDB" id="448448at2759"/>
<dbReference type="PANTHER" id="PTHR10799">
    <property type="entry name" value="SNF2/RAD54 HELICASE FAMILY"/>
    <property type="match status" value="1"/>
</dbReference>
<dbReference type="PROSITE" id="PS51194">
    <property type="entry name" value="HELICASE_CTER"/>
    <property type="match status" value="1"/>
</dbReference>
<feature type="compositionally biased region" description="Polar residues" evidence="4">
    <location>
        <begin position="53"/>
        <end position="63"/>
    </location>
</feature>
<dbReference type="Pfam" id="PF00176">
    <property type="entry name" value="SNF2-rel_dom"/>
    <property type="match status" value="1"/>
</dbReference>
<keyword evidence="3" id="KW-0067">ATP-binding</keyword>
<evidence type="ECO:0000313" key="8">
    <source>
        <dbReference type="Proteomes" id="UP000256645"/>
    </source>
</evidence>
<comment type="caution">
    <text evidence="7">The sequence shown here is derived from an EMBL/GenBank/DDBJ whole genome shotgun (WGS) entry which is preliminary data.</text>
</comment>
<proteinExistence type="predicted"/>
<dbReference type="InterPro" id="IPR014001">
    <property type="entry name" value="Helicase_ATP-bd"/>
</dbReference>
<dbReference type="STRING" id="1849047.A0A3D8R6R9"/>
<feature type="compositionally biased region" description="Basic residues" evidence="4">
    <location>
        <begin position="1174"/>
        <end position="1183"/>
    </location>
</feature>
<dbReference type="EMBL" id="PDLM01000009">
    <property type="protein sequence ID" value="RDW69641.1"/>
    <property type="molecule type" value="Genomic_DNA"/>
</dbReference>